<dbReference type="EMBL" id="CP022163">
    <property type="protein sequence ID" value="ATB33726.1"/>
    <property type="molecule type" value="Genomic_DNA"/>
</dbReference>
<gene>
    <name evidence="1" type="ORF">MEBOL_007224</name>
</gene>
<sequence length="139" mass="15405">MSPIPSTVSLAAALAITGCVHTPCPREAASDCVQARVVEDSSQDAPRAVLTRFLDGVEAGDWSLAWSLLSEPLRTRYTPERLREDFEREPLAAERLRRARLVVRGPVRMTDTGAEFPLGEERAVRLERESGEYRVAAIE</sequence>
<organism evidence="1 2">
    <name type="scientific">Melittangium boletus DSM 14713</name>
    <dbReference type="NCBI Taxonomy" id="1294270"/>
    <lineage>
        <taxon>Bacteria</taxon>
        <taxon>Pseudomonadati</taxon>
        <taxon>Myxococcota</taxon>
        <taxon>Myxococcia</taxon>
        <taxon>Myxococcales</taxon>
        <taxon>Cystobacterineae</taxon>
        <taxon>Archangiaceae</taxon>
        <taxon>Melittangium</taxon>
    </lineage>
</organism>
<proteinExistence type="predicted"/>
<dbReference type="RefSeq" id="WP_245919177.1">
    <property type="nucleotide sequence ID" value="NZ_CP022163.1"/>
</dbReference>
<evidence type="ECO:0000313" key="2">
    <source>
        <dbReference type="Proteomes" id="UP000217289"/>
    </source>
</evidence>
<dbReference type="KEGG" id="mbd:MEBOL_007224"/>
<dbReference type="AlphaFoldDB" id="A0A250IS11"/>
<evidence type="ECO:0000313" key="1">
    <source>
        <dbReference type="EMBL" id="ATB33726.1"/>
    </source>
</evidence>
<keyword evidence="2" id="KW-1185">Reference proteome</keyword>
<protein>
    <submittedName>
        <fullName evidence="1">Uncharacterized protein</fullName>
    </submittedName>
</protein>
<reference evidence="1 2" key="1">
    <citation type="submission" date="2017-06" db="EMBL/GenBank/DDBJ databases">
        <authorList>
            <person name="Kim H.J."/>
            <person name="Triplett B.A."/>
        </authorList>
    </citation>
    <scope>NUCLEOTIDE SEQUENCE [LARGE SCALE GENOMIC DNA]</scope>
    <source>
        <strain evidence="1 2">DSM 14713</strain>
    </source>
</reference>
<accession>A0A250IS11</accession>
<name>A0A250IS11_9BACT</name>
<dbReference type="Proteomes" id="UP000217289">
    <property type="component" value="Chromosome"/>
</dbReference>